<evidence type="ECO:0000313" key="3">
    <source>
        <dbReference type="Proteomes" id="UP000528608"/>
    </source>
</evidence>
<organism evidence="2 3">
    <name type="scientific">Streptomyces eurocidicus</name>
    <name type="common">Streptoverticillium eurocidicus</name>
    <dbReference type="NCBI Taxonomy" id="66423"/>
    <lineage>
        <taxon>Bacteria</taxon>
        <taxon>Bacillati</taxon>
        <taxon>Actinomycetota</taxon>
        <taxon>Actinomycetes</taxon>
        <taxon>Kitasatosporales</taxon>
        <taxon>Streptomycetaceae</taxon>
        <taxon>Streptomyces</taxon>
    </lineage>
</organism>
<keyword evidence="1" id="KW-1133">Transmembrane helix</keyword>
<reference evidence="2 3" key="1">
    <citation type="submission" date="2020-08" db="EMBL/GenBank/DDBJ databases">
        <title>Genomic Encyclopedia of Type Strains, Phase III (KMG-III): the genomes of soil and plant-associated and newly described type strains.</title>
        <authorList>
            <person name="Whitman W."/>
        </authorList>
    </citation>
    <scope>NUCLEOTIDE SEQUENCE [LARGE SCALE GENOMIC DNA]</scope>
    <source>
        <strain evidence="2 3">CECT 3259</strain>
    </source>
</reference>
<dbReference type="Proteomes" id="UP000528608">
    <property type="component" value="Unassembled WGS sequence"/>
</dbReference>
<sequence length="47" mass="5520">MPKPLLFAVYYLVVTPVGLVSRRLRDPLARRWDPRARTYWIPVAGHD</sequence>
<feature type="transmembrane region" description="Helical" evidence="1">
    <location>
        <begin position="6"/>
        <end position="24"/>
    </location>
</feature>
<accession>A0A7W8F3F0</accession>
<dbReference type="AlphaFoldDB" id="A0A7W8F3F0"/>
<keyword evidence="1" id="KW-0812">Transmembrane</keyword>
<evidence type="ECO:0000313" key="2">
    <source>
        <dbReference type="EMBL" id="MBB5120587.1"/>
    </source>
</evidence>
<protein>
    <submittedName>
        <fullName evidence="2">Uncharacterized protein</fullName>
    </submittedName>
</protein>
<keyword evidence="1" id="KW-0472">Membrane</keyword>
<dbReference type="EMBL" id="JACHJF010000012">
    <property type="protein sequence ID" value="MBB5120587.1"/>
    <property type="molecule type" value="Genomic_DNA"/>
</dbReference>
<proteinExistence type="predicted"/>
<gene>
    <name evidence="2" type="ORF">FHS36_004029</name>
</gene>
<evidence type="ECO:0000256" key="1">
    <source>
        <dbReference type="SAM" id="Phobius"/>
    </source>
</evidence>
<dbReference type="RefSeq" id="WP_170127672.1">
    <property type="nucleotide sequence ID" value="NZ_JACHJF010000012.1"/>
</dbReference>
<name>A0A7W8F3F0_STREU</name>
<comment type="caution">
    <text evidence="2">The sequence shown here is derived from an EMBL/GenBank/DDBJ whole genome shotgun (WGS) entry which is preliminary data.</text>
</comment>